<evidence type="ECO:0000313" key="3">
    <source>
        <dbReference type="EMBL" id="MFC5227311.1"/>
    </source>
</evidence>
<feature type="compositionally biased region" description="Basic and acidic residues" evidence="1">
    <location>
        <begin position="1"/>
        <end position="16"/>
    </location>
</feature>
<dbReference type="InterPro" id="IPR029261">
    <property type="entry name" value="Transposase_Znf"/>
</dbReference>
<sequence length="191" mass="21162">MKDRQQPPLRDGELHDAQTAQPGEKVDRRHTYTRRLADRPLGGRRVLLRLRIRRFFCDNGPCPRRTTAEQVSYLTTRYRRRTLAVGRMVQAIGLAVGEPGRARVGSPPAPGPAVWPGIVTLTGTTKDGHAEQVNVYDHLSPGSFILGPPHLQAILDHLTASSRYDRIDGTGRVLTVRGEQPVRVVAGRVVL</sequence>
<dbReference type="EMBL" id="JBHSKL010000029">
    <property type="protein sequence ID" value="MFC5227311.1"/>
    <property type="molecule type" value="Genomic_DNA"/>
</dbReference>
<keyword evidence="4" id="KW-1185">Reference proteome</keyword>
<evidence type="ECO:0000259" key="2">
    <source>
        <dbReference type="Pfam" id="PF14690"/>
    </source>
</evidence>
<comment type="caution">
    <text evidence="3">The sequence shown here is derived from an EMBL/GenBank/DDBJ whole genome shotgun (WGS) entry which is preliminary data.</text>
</comment>
<evidence type="ECO:0000256" key="1">
    <source>
        <dbReference type="SAM" id="MobiDB-lite"/>
    </source>
</evidence>
<reference evidence="4" key="1">
    <citation type="journal article" date="2019" name="Int. J. Syst. Evol. Microbiol.">
        <title>The Global Catalogue of Microorganisms (GCM) 10K type strain sequencing project: providing services to taxonomists for standard genome sequencing and annotation.</title>
        <authorList>
            <consortium name="The Broad Institute Genomics Platform"/>
            <consortium name="The Broad Institute Genome Sequencing Center for Infectious Disease"/>
            <person name="Wu L."/>
            <person name="Ma J."/>
        </authorList>
    </citation>
    <scope>NUCLEOTIDE SEQUENCE [LARGE SCALE GENOMIC DNA]</scope>
    <source>
        <strain evidence="4">CCM 8479</strain>
    </source>
</reference>
<dbReference type="RefSeq" id="WP_344645846.1">
    <property type="nucleotide sequence ID" value="NZ_BAAASS010000021.1"/>
</dbReference>
<accession>A0ABW0DDE1</accession>
<organism evidence="3 4">
    <name type="scientific">Streptomyces fimbriatus</name>
    <dbReference type="NCBI Taxonomy" id="68197"/>
    <lineage>
        <taxon>Bacteria</taxon>
        <taxon>Bacillati</taxon>
        <taxon>Actinomycetota</taxon>
        <taxon>Actinomycetes</taxon>
        <taxon>Kitasatosporales</taxon>
        <taxon>Streptomycetaceae</taxon>
        <taxon>Streptomyces</taxon>
    </lineage>
</organism>
<name>A0ABW0DDE1_STRFI</name>
<dbReference type="Proteomes" id="UP001596156">
    <property type="component" value="Unassembled WGS sequence"/>
</dbReference>
<protein>
    <submittedName>
        <fullName evidence="3">Transposase family protein</fullName>
    </submittedName>
</protein>
<gene>
    <name evidence="3" type="ORF">ACFPN6_22415</name>
</gene>
<dbReference type="Pfam" id="PF14690">
    <property type="entry name" value="Zn_ribbon_ISL3"/>
    <property type="match status" value="1"/>
</dbReference>
<proteinExistence type="predicted"/>
<feature type="domain" description="Transposase IS204/IS1001/IS1096/IS1165 zinc-finger" evidence="2">
    <location>
        <begin position="23"/>
        <end position="59"/>
    </location>
</feature>
<evidence type="ECO:0000313" key="4">
    <source>
        <dbReference type="Proteomes" id="UP001596156"/>
    </source>
</evidence>
<feature type="region of interest" description="Disordered" evidence="1">
    <location>
        <begin position="1"/>
        <end position="29"/>
    </location>
</feature>